<accession>A0A075K336</accession>
<dbReference type="RefSeq" id="WP_019467204.1">
    <property type="nucleotide sequence ID" value="NZ_ALOY01000182.1"/>
</dbReference>
<feature type="transmembrane region" description="Helical" evidence="1">
    <location>
        <begin position="38"/>
        <end position="67"/>
    </location>
</feature>
<dbReference type="AlphaFoldDB" id="A0A075K336"/>
<dbReference type="PATRIC" id="fig|1217721.7.peg.2652"/>
<keyword evidence="1" id="KW-1133">Transmembrane helix</keyword>
<keyword evidence="1" id="KW-0812">Transmembrane</keyword>
<evidence type="ECO:0000256" key="1">
    <source>
        <dbReference type="SAM" id="Phobius"/>
    </source>
</evidence>
<feature type="transmembrane region" description="Helical" evidence="1">
    <location>
        <begin position="88"/>
        <end position="107"/>
    </location>
</feature>
<dbReference type="KEGG" id="dja:HY57_12880"/>
<dbReference type="PANTHER" id="PTHR37314:SF5">
    <property type="entry name" value="SLR0142 PROTEIN"/>
    <property type="match status" value="1"/>
</dbReference>
<keyword evidence="3" id="KW-1185">Reference proteome</keyword>
<dbReference type="HOGENOM" id="CLU_090580_0_0_6"/>
<gene>
    <name evidence="2" type="ORF">HY57_12880</name>
</gene>
<dbReference type="OrthoDB" id="5125627at2"/>
<protein>
    <submittedName>
        <fullName evidence="2">Membrane protein</fullName>
    </submittedName>
</protein>
<proteinExistence type="predicted"/>
<keyword evidence="1" id="KW-0472">Membrane</keyword>
<evidence type="ECO:0000313" key="2">
    <source>
        <dbReference type="EMBL" id="AIF48092.1"/>
    </source>
</evidence>
<name>A0A075K336_9GAMM</name>
<dbReference type="STRING" id="1217721.HY57_12880"/>
<dbReference type="InterPro" id="IPR010699">
    <property type="entry name" value="DUF1275"/>
</dbReference>
<sequence>MTEKPWLPTILSVMAGYVDTAGFLALHGLFTAHVTGNFVTIGAALVSGTSGVIAKLLALPVFCLFVIGSRLLRYRLMDRGLSVVRSLLAIKLALLVAAMILALRYGPFPHVDSWSSTLTGMILVGAMAIQNALHRVHLGSSPPSTLMTGTTTQMMLDIGDRLCGAPSDQREVINSRLKKMGVAVLAFAVGCAGGALCYAFGGMWCFVVPPVLATAALLRHGDATA</sequence>
<organism evidence="2 3">
    <name type="scientific">Dyella japonica A8</name>
    <dbReference type="NCBI Taxonomy" id="1217721"/>
    <lineage>
        <taxon>Bacteria</taxon>
        <taxon>Pseudomonadati</taxon>
        <taxon>Pseudomonadota</taxon>
        <taxon>Gammaproteobacteria</taxon>
        <taxon>Lysobacterales</taxon>
        <taxon>Rhodanobacteraceae</taxon>
        <taxon>Dyella</taxon>
    </lineage>
</organism>
<dbReference type="EMBL" id="CP008884">
    <property type="protein sequence ID" value="AIF48092.1"/>
    <property type="molecule type" value="Genomic_DNA"/>
</dbReference>
<dbReference type="Pfam" id="PF06912">
    <property type="entry name" value="DUF1275"/>
    <property type="match status" value="1"/>
</dbReference>
<feature type="transmembrane region" description="Helical" evidence="1">
    <location>
        <begin position="113"/>
        <end position="133"/>
    </location>
</feature>
<evidence type="ECO:0000313" key="3">
    <source>
        <dbReference type="Proteomes" id="UP000027987"/>
    </source>
</evidence>
<reference evidence="2 3" key="1">
    <citation type="submission" date="2014-07" db="EMBL/GenBank/DDBJ databases">
        <title>Complete Genome Sequence of Dyella japonica Strain A8 Isolated from Malaysian Tropical Soil.</title>
        <authorList>
            <person name="Hui R.K.H."/>
            <person name="Chen J.-W."/>
            <person name="Chan K.-G."/>
            <person name="Leung F.C.C."/>
        </authorList>
    </citation>
    <scope>NUCLEOTIDE SEQUENCE [LARGE SCALE GENOMIC DNA]</scope>
    <source>
        <strain evidence="2 3">A8</strain>
    </source>
</reference>
<feature type="transmembrane region" description="Helical" evidence="1">
    <location>
        <begin position="7"/>
        <end position="26"/>
    </location>
</feature>
<dbReference type="PANTHER" id="PTHR37314">
    <property type="entry name" value="SLR0142 PROTEIN"/>
    <property type="match status" value="1"/>
</dbReference>
<dbReference type="Proteomes" id="UP000027987">
    <property type="component" value="Chromosome"/>
</dbReference>
<feature type="transmembrane region" description="Helical" evidence="1">
    <location>
        <begin position="180"/>
        <end position="201"/>
    </location>
</feature>